<evidence type="ECO:0000313" key="3">
    <source>
        <dbReference type="Proteomes" id="UP001445076"/>
    </source>
</evidence>
<feature type="non-terminal residue" evidence="2">
    <location>
        <position position="99"/>
    </location>
</feature>
<feature type="chain" id="PRO_5043541920" description="Secreted protein" evidence="1">
    <location>
        <begin position="18"/>
        <end position="99"/>
    </location>
</feature>
<comment type="caution">
    <text evidence="2">The sequence shown here is derived from an EMBL/GenBank/DDBJ whole genome shotgun (WGS) entry which is preliminary data.</text>
</comment>
<dbReference type="EMBL" id="JARKIK010000222">
    <property type="protein sequence ID" value="KAK8720772.1"/>
    <property type="molecule type" value="Genomic_DNA"/>
</dbReference>
<keyword evidence="1" id="KW-0732">Signal</keyword>
<feature type="signal peptide" evidence="1">
    <location>
        <begin position="1"/>
        <end position="17"/>
    </location>
</feature>
<evidence type="ECO:0000256" key="1">
    <source>
        <dbReference type="SAM" id="SignalP"/>
    </source>
</evidence>
<evidence type="ECO:0008006" key="4">
    <source>
        <dbReference type="Google" id="ProtNLM"/>
    </source>
</evidence>
<sequence>MAMLLWAILFSLSSTHGSQTFSSLSGRALVPSHTTTTTTTLMNPEPLYPNPLVAGIGSSGSSGMFTPPARFSNLVLPSFANTTATNVTVIRGKTAYLHC</sequence>
<proteinExistence type="predicted"/>
<name>A0AAW0VWC9_CHEQU</name>
<evidence type="ECO:0000313" key="2">
    <source>
        <dbReference type="EMBL" id="KAK8720772.1"/>
    </source>
</evidence>
<dbReference type="Proteomes" id="UP001445076">
    <property type="component" value="Unassembled WGS sequence"/>
</dbReference>
<protein>
    <recommendedName>
        <fullName evidence="4">Secreted protein</fullName>
    </recommendedName>
</protein>
<dbReference type="AlphaFoldDB" id="A0AAW0VWC9"/>
<organism evidence="2 3">
    <name type="scientific">Cherax quadricarinatus</name>
    <name type="common">Australian red claw crayfish</name>
    <dbReference type="NCBI Taxonomy" id="27406"/>
    <lineage>
        <taxon>Eukaryota</taxon>
        <taxon>Metazoa</taxon>
        <taxon>Ecdysozoa</taxon>
        <taxon>Arthropoda</taxon>
        <taxon>Crustacea</taxon>
        <taxon>Multicrustacea</taxon>
        <taxon>Malacostraca</taxon>
        <taxon>Eumalacostraca</taxon>
        <taxon>Eucarida</taxon>
        <taxon>Decapoda</taxon>
        <taxon>Pleocyemata</taxon>
        <taxon>Astacidea</taxon>
        <taxon>Parastacoidea</taxon>
        <taxon>Parastacidae</taxon>
        <taxon>Cherax</taxon>
    </lineage>
</organism>
<accession>A0AAW0VWC9</accession>
<keyword evidence="3" id="KW-1185">Reference proteome</keyword>
<gene>
    <name evidence="2" type="ORF">OTU49_013113</name>
</gene>
<reference evidence="2 3" key="1">
    <citation type="journal article" date="2024" name="BMC Genomics">
        <title>Genome assembly of redclaw crayfish (Cherax quadricarinatus) provides insights into its immune adaptation and hypoxia tolerance.</title>
        <authorList>
            <person name="Liu Z."/>
            <person name="Zheng J."/>
            <person name="Li H."/>
            <person name="Fang K."/>
            <person name="Wang S."/>
            <person name="He J."/>
            <person name="Zhou D."/>
            <person name="Weng S."/>
            <person name="Chi M."/>
            <person name="Gu Z."/>
            <person name="He J."/>
            <person name="Li F."/>
            <person name="Wang M."/>
        </authorList>
    </citation>
    <scope>NUCLEOTIDE SEQUENCE [LARGE SCALE GENOMIC DNA]</scope>
    <source>
        <strain evidence="2">ZL_2023a</strain>
    </source>
</reference>